<name>R7WMQ9_9NOCA</name>
<evidence type="ECO:0000256" key="7">
    <source>
        <dbReference type="ARBA" id="ARBA00022695"/>
    </source>
</evidence>
<evidence type="ECO:0000256" key="6">
    <source>
        <dbReference type="ARBA" id="ARBA00022679"/>
    </source>
</evidence>
<evidence type="ECO:0000256" key="11">
    <source>
        <dbReference type="ARBA" id="ARBA00055050"/>
    </source>
</evidence>
<dbReference type="GO" id="GO:0019318">
    <property type="term" value="P:hexose metabolic process"/>
    <property type="evidence" value="ECO:0007669"/>
    <property type="project" value="UniProtKB-ARBA"/>
</dbReference>
<dbReference type="SUPFAM" id="SSF53448">
    <property type="entry name" value="Nucleotide-diphospho-sugar transferases"/>
    <property type="match status" value="1"/>
</dbReference>
<dbReference type="GO" id="GO:0008879">
    <property type="term" value="F:glucose-1-phosphate thymidylyltransferase activity"/>
    <property type="evidence" value="ECO:0007669"/>
    <property type="project" value="UniProtKB-EC"/>
</dbReference>
<evidence type="ECO:0000256" key="4">
    <source>
        <dbReference type="ARBA" id="ARBA00012461"/>
    </source>
</evidence>
<evidence type="ECO:0000256" key="5">
    <source>
        <dbReference type="ARBA" id="ARBA00017654"/>
    </source>
</evidence>
<proteinExistence type="inferred from homology"/>
<organism evidence="14 15">
    <name type="scientific">Rhodococcus rhodnii LMG 5362</name>
    <dbReference type="NCBI Taxonomy" id="1273125"/>
    <lineage>
        <taxon>Bacteria</taxon>
        <taxon>Bacillati</taxon>
        <taxon>Actinomycetota</taxon>
        <taxon>Actinomycetes</taxon>
        <taxon>Mycobacteriales</taxon>
        <taxon>Nocardiaceae</taxon>
        <taxon>Rhodococcus</taxon>
    </lineage>
</organism>
<evidence type="ECO:0000256" key="8">
    <source>
        <dbReference type="ARBA" id="ARBA00022723"/>
    </source>
</evidence>
<evidence type="ECO:0000313" key="14">
    <source>
        <dbReference type="EMBL" id="EOM76583.1"/>
    </source>
</evidence>
<keyword evidence="6 12" id="KW-0808">Transferase</keyword>
<dbReference type="PANTHER" id="PTHR43532">
    <property type="entry name" value="GLUCOSE-1-PHOSPHATE THYMIDYLYLTRANSFERASE"/>
    <property type="match status" value="1"/>
</dbReference>
<accession>R7WMQ9</accession>
<evidence type="ECO:0000256" key="9">
    <source>
        <dbReference type="ARBA" id="ARBA00022842"/>
    </source>
</evidence>
<keyword evidence="8 12" id="KW-0479">Metal-binding</keyword>
<dbReference type="FunFam" id="3.90.550.10:FF:000023">
    <property type="entry name" value="Glucose-1-phosphate thymidylyltransferase"/>
    <property type="match status" value="1"/>
</dbReference>
<comment type="caution">
    <text evidence="14">The sequence shown here is derived from an EMBL/GenBank/DDBJ whole genome shotgun (WGS) entry which is preliminary data.</text>
</comment>
<evidence type="ECO:0000259" key="13">
    <source>
        <dbReference type="Pfam" id="PF00483"/>
    </source>
</evidence>
<dbReference type="GO" id="GO:0046872">
    <property type="term" value="F:metal ion binding"/>
    <property type="evidence" value="ECO:0007669"/>
    <property type="project" value="UniProtKB-KW"/>
</dbReference>
<comment type="similarity">
    <text evidence="3 12">Belongs to the glucose-1-phosphate thymidylyltransferase family.</text>
</comment>
<dbReference type="InterPro" id="IPR005835">
    <property type="entry name" value="NTP_transferase_dom"/>
</dbReference>
<sequence length="438" mass="48174">MVVPHVVPAHRLEQRVRADQVRLHERPRVAQRVVVVRFGGEVDDDVGVADEVVDERAVRDVAVDEPDAIGHRGERFAVAGVRQRVQNRDLDVGALRDRRVHEVRADEAGAPGDEHPHGNSLFPVVPGSLPGCSLSDLPATPGHGTLPAMRGIILAGGTGSRLHPITLGVSKQLVPVFDKPMIYYPLSTLMLAGIRDIQIITTPDDAPQFQRLLGDGSRLGISLTYCVQHRPDGLAQAFVLGADHIGNDSVALVLGDNIFYGPRLGSTLSRFENIDGGAVFAYWVKDPAAYGVIEFDENGTALSLEEKPDKPRSNYSVPGLYFYDNDVVEIARELKPSERGEYEITDVNRAYLDQGRLEVEVLPRGTAWLDTGTFDSLLDASNYVRTIEQRQGLKIGAPEEVAWRRGFIDDDELRACAQPLVKSGYGSYLLDLLEHDRR</sequence>
<keyword evidence="9 12" id="KW-0460">Magnesium</keyword>
<dbReference type="Gene3D" id="3.90.550.10">
    <property type="entry name" value="Spore Coat Polysaccharide Biosynthesis Protein SpsA, Chain A"/>
    <property type="match status" value="1"/>
</dbReference>
<dbReference type="InterPro" id="IPR005907">
    <property type="entry name" value="G1P_thy_trans_s"/>
</dbReference>
<gene>
    <name evidence="14" type="ORF">Rrhod_1980</name>
</gene>
<feature type="domain" description="Nucleotidyl transferase" evidence="13">
    <location>
        <begin position="151"/>
        <end position="384"/>
    </location>
</feature>
<comment type="cofactor">
    <cofactor evidence="1">
        <name>Mg(2+)</name>
        <dbReference type="ChEBI" id="CHEBI:18420"/>
    </cofactor>
</comment>
<dbReference type="PANTHER" id="PTHR43532:SF1">
    <property type="entry name" value="GLUCOSE-1-PHOSPHATE THYMIDYLYLTRANSFERASE 1"/>
    <property type="match status" value="1"/>
</dbReference>
<dbReference type="eggNOG" id="COG1209">
    <property type="taxonomic scope" value="Bacteria"/>
</dbReference>
<dbReference type="Proteomes" id="UP000013525">
    <property type="component" value="Unassembled WGS sequence"/>
</dbReference>
<protein>
    <recommendedName>
        <fullName evidence="5 12">Glucose-1-phosphate thymidylyltransferase</fullName>
        <ecNumber evidence="4 12">2.7.7.24</ecNumber>
    </recommendedName>
</protein>
<evidence type="ECO:0000313" key="15">
    <source>
        <dbReference type="Proteomes" id="UP000013525"/>
    </source>
</evidence>
<evidence type="ECO:0000256" key="12">
    <source>
        <dbReference type="RuleBase" id="RU003706"/>
    </source>
</evidence>
<comment type="pathway">
    <text evidence="2">Carbohydrate biosynthesis; dTDP-L-rhamnose biosynthesis.</text>
</comment>
<comment type="function">
    <text evidence="11">Catalyzes the conversion of glucose-1-phosphate and dTTP to dTDP-glucose and pyrophosphate. Involved in the biosynthesis of the dTDP-L-rhamnose which is a component of the critical linker, D-N-acetylglucosamine-L-rhamnose disaccharide, which connects the galactan region of arabinogalactan to peptidoglycan via a phosphodiester linkage.</text>
</comment>
<evidence type="ECO:0000256" key="1">
    <source>
        <dbReference type="ARBA" id="ARBA00001946"/>
    </source>
</evidence>
<dbReference type="AlphaFoldDB" id="R7WMQ9"/>
<dbReference type="PATRIC" id="fig|1273125.3.peg.1909"/>
<evidence type="ECO:0000256" key="2">
    <source>
        <dbReference type="ARBA" id="ARBA00004781"/>
    </source>
</evidence>
<dbReference type="GO" id="GO:0000271">
    <property type="term" value="P:polysaccharide biosynthetic process"/>
    <property type="evidence" value="ECO:0007669"/>
    <property type="project" value="UniProtKB-ARBA"/>
</dbReference>
<comment type="function">
    <text evidence="12">Catalyzes the formation of dTDP-glucose, from dTTP and glucose 1-phosphate, as well as its pyrophosphorolysis.</text>
</comment>
<dbReference type="InterPro" id="IPR029044">
    <property type="entry name" value="Nucleotide-diphossugar_trans"/>
</dbReference>
<dbReference type="EC" id="2.7.7.24" evidence="4 12"/>
<dbReference type="EMBL" id="APMY01000063">
    <property type="protein sequence ID" value="EOM76583.1"/>
    <property type="molecule type" value="Genomic_DNA"/>
</dbReference>
<dbReference type="CDD" id="cd02538">
    <property type="entry name" value="G1P_TT_short"/>
    <property type="match status" value="1"/>
</dbReference>
<reference evidence="14 15" key="1">
    <citation type="journal article" date="2013" name="Genome Announc.">
        <title>Draft Genome Sequence of Rhodococcus rhodnii Strain LMG5362, a Symbiont of Rhodnius prolixus (Hemiptera, Reduviidae, Triatominae), the Principle Vector of Trypanosoma cruzi.</title>
        <authorList>
            <person name="Pachebat J.A."/>
            <person name="van Keulen G."/>
            <person name="Whitten M.M."/>
            <person name="Girdwood S."/>
            <person name="Del Sol R."/>
            <person name="Dyson P.J."/>
            <person name="Facey P.D."/>
        </authorList>
    </citation>
    <scope>NUCLEOTIDE SEQUENCE [LARGE SCALE GENOMIC DNA]</scope>
    <source>
        <strain evidence="14 15">LMG 5362</strain>
    </source>
</reference>
<comment type="catalytic activity">
    <reaction evidence="10 12">
        <text>dTTP + alpha-D-glucose 1-phosphate + H(+) = dTDP-alpha-D-glucose + diphosphate</text>
        <dbReference type="Rhea" id="RHEA:15225"/>
        <dbReference type="ChEBI" id="CHEBI:15378"/>
        <dbReference type="ChEBI" id="CHEBI:33019"/>
        <dbReference type="ChEBI" id="CHEBI:37568"/>
        <dbReference type="ChEBI" id="CHEBI:57477"/>
        <dbReference type="ChEBI" id="CHEBI:58601"/>
        <dbReference type="EC" id="2.7.7.24"/>
    </reaction>
</comment>
<evidence type="ECO:0000256" key="10">
    <source>
        <dbReference type="ARBA" id="ARBA00049336"/>
    </source>
</evidence>
<dbReference type="Pfam" id="PF00483">
    <property type="entry name" value="NTP_transferase"/>
    <property type="match status" value="1"/>
</dbReference>
<dbReference type="NCBIfam" id="TIGR01207">
    <property type="entry name" value="rmlA"/>
    <property type="match status" value="1"/>
</dbReference>
<keyword evidence="7 12" id="KW-0548">Nucleotidyltransferase</keyword>
<evidence type="ECO:0000256" key="3">
    <source>
        <dbReference type="ARBA" id="ARBA00010480"/>
    </source>
</evidence>
<keyword evidence="15" id="KW-1185">Reference proteome</keyword>